<feature type="compositionally biased region" description="Acidic residues" evidence="1">
    <location>
        <begin position="443"/>
        <end position="455"/>
    </location>
</feature>
<dbReference type="EMBL" id="KR815455">
    <property type="protein sequence ID" value="ALR69867.1"/>
    <property type="molecule type" value="Genomic_DNA"/>
</dbReference>
<proteinExistence type="predicted"/>
<dbReference type="EMBL" id="KR815458">
    <property type="protein sequence ID" value="ALR70339.1"/>
    <property type="molecule type" value="Genomic_DNA"/>
</dbReference>
<feature type="region of interest" description="Disordered" evidence="1">
    <location>
        <begin position="413"/>
        <end position="462"/>
    </location>
</feature>
<dbReference type="PIRSF" id="PIRSF003639">
    <property type="entry name" value="Nucleo_P87"/>
    <property type="match status" value="1"/>
</dbReference>
<gene>
    <name evidence="2" type="ORF">AGNV_062</name>
</gene>
<feature type="compositionally biased region" description="Low complexity" evidence="1">
    <location>
        <begin position="173"/>
        <end position="192"/>
    </location>
</feature>
<dbReference type="Pfam" id="PF07267">
    <property type="entry name" value="Nucleo_P87"/>
    <property type="match status" value="1"/>
</dbReference>
<dbReference type="GO" id="GO:0019028">
    <property type="term" value="C:viral capsid"/>
    <property type="evidence" value="ECO:0007669"/>
    <property type="project" value="InterPro"/>
</dbReference>
<sequence>MDDEKRSLLIAKLAGQILTRDAAAISRVMHTPESSLNEKLDTLQSMAESLPVSGGTPSNAAQRQTNSIIITQNYDLRYQTLRTALEFLRRASRIDVPIEQLDEIQQSLQQYEEYVNGDGSDNSIKNKFLTNAESVYQIINKNKIVPFFELNEATRLSATTQISSPTFTQTSSPTYFSISTPSQTSSPRPTQTNLPEPIKIGEAGPSQTKSEKLYALIENYKNDPQAIERVKNLEIKNVLRSIVRNVTSQEMPLYKIRLSYEAYKSIKDKKLRAFFNLYDELKSIDFYTQQKEPLFTSPVLTTDQDELTDTETESINTEAESVIAEGPYITNESQFDDMSIDRLVDYVRKNYKQKINFDAQDSVDDVIEFAKNIWRRKNNVGQTPMHPREWQTPVYQNDNDDGYQTPIILPQNVPLPKIDDETTSLASGVKRRRKRVPPLPEFSSDDNDSDQENFDYETKRKRQREEDKNFLQLKALELSKYAGVNERMEKIVQVTRAMQQTYDYCNCKNTINGTPNANAFVNLLMRLNTYNLSHVEMTVNFYELLYPLTLYNDESNRIIGYIFAASNYFQNCAKNYERMRVEFNQYGPFVQLDSMVMFVIKFNFLCDLQTFFGKIDNMPSLGQPNVYIHNVLVMRDKIVKLAFNSLQYNIVPKSESRRDPKHLQRLIMLMNGNFNIM</sequence>
<reference evidence="2" key="1">
    <citation type="journal article" date="2015" name="Genome Biol. Evol.">
        <title>The Pangenome of the Anticarsia gemmatalis Multiple Nucleopolyhedrovirus (AgMNPV).</title>
        <authorList>
            <person name="Brito A.F."/>
            <person name="Braconi C.T."/>
            <person name="Weidmann M."/>
            <person name="Dilcher M."/>
            <person name="Alves J.M."/>
            <person name="Gruber A."/>
            <person name="Zanotto P.M."/>
        </authorList>
    </citation>
    <scope>NUCLEOTIDE SEQUENCE</scope>
    <source>
        <strain evidence="2">AgMNPV-26</strain>
        <strain evidence="3">AgMNPV-27</strain>
        <strain evidence="4">AgMNPV-29</strain>
    </source>
</reference>
<evidence type="ECO:0000313" key="4">
    <source>
        <dbReference type="EMBL" id="ALR70339.1"/>
    </source>
</evidence>
<protein>
    <submittedName>
        <fullName evidence="2">p87</fullName>
    </submittedName>
</protein>
<evidence type="ECO:0000256" key="1">
    <source>
        <dbReference type="SAM" id="MobiDB-lite"/>
    </source>
</evidence>
<accession>A0A0S3IVX3</accession>
<name>A0A0S3IVX3_9ABAC</name>
<dbReference type="EMBL" id="KR815456">
    <property type="protein sequence ID" value="ALR70025.1"/>
    <property type="molecule type" value="Genomic_DNA"/>
</dbReference>
<evidence type="ECO:0000313" key="2">
    <source>
        <dbReference type="EMBL" id="ALR69867.1"/>
    </source>
</evidence>
<dbReference type="InterPro" id="IPR009893">
    <property type="entry name" value="Nucleo_P80/P87"/>
</dbReference>
<reference evidence="5" key="2">
    <citation type="submission" date="2018-01" db="EMBL/GenBank/DDBJ databases">
        <title>Biological and molecular characterization of two Anticarsia gemmatalis Multiple Nucleopolyhedrovirus clones exhibiting contrasting virulence variants.</title>
        <authorList>
            <person name="Ferreira B.C."/>
            <person name="Silva A.M.R."/>
            <person name="Melo F.L."/>
            <person name="Sanches M.M."/>
            <person name="Moscardi F."/>
            <person name="Ribeiro B.M."/>
            <person name="Sousa M.L."/>
        </authorList>
    </citation>
    <scope>NUCLEOTIDE SEQUENCE</scope>
    <source>
        <strain evidence="5">Ag-16</strain>
    </source>
</reference>
<dbReference type="EMBL" id="MG746626">
    <property type="protein sequence ID" value="AXE72239.1"/>
    <property type="molecule type" value="Genomic_DNA"/>
</dbReference>
<organism evidence="2">
    <name type="scientific">Anticarsia gemmatalis multiple nucleopolyhedrovirus</name>
    <dbReference type="NCBI Taxonomy" id="268591"/>
    <lineage>
        <taxon>Viruses</taxon>
        <taxon>Viruses incertae sedis</taxon>
        <taxon>Naldaviricetes</taxon>
        <taxon>Lefavirales</taxon>
        <taxon>Baculoviridae</taxon>
        <taxon>Alphabaculovirus</taxon>
        <taxon>Alphabaculovirus angemmatalis</taxon>
    </lineage>
</organism>
<evidence type="ECO:0000313" key="3">
    <source>
        <dbReference type="EMBL" id="ALR70025.1"/>
    </source>
</evidence>
<evidence type="ECO:0000313" key="5">
    <source>
        <dbReference type="EMBL" id="AXE72239.1"/>
    </source>
</evidence>
<feature type="region of interest" description="Disordered" evidence="1">
    <location>
        <begin position="173"/>
        <end position="203"/>
    </location>
</feature>